<evidence type="ECO:0000313" key="1">
    <source>
        <dbReference type="EMBL" id="QXE21537.1"/>
    </source>
</evidence>
<dbReference type="InterPro" id="IPR000246">
    <property type="entry name" value="Peptidase_T2"/>
</dbReference>
<dbReference type="Proteomes" id="UP000683511">
    <property type="component" value="Chromosome"/>
</dbReference>
<dbReference type="AlphaFoldDB" id="A0A975Y2Z3"/>
<gene>
    <name evidence="1" type="ORF">B6N60_00213</name>
</gene>
<accession>A0A975Y2Z3</accession>
<dbReference type="KEGG" id="rsin:B6N60_00213"/>
<dbReference type="EMBL" id="CP021056">
    <property type="protein sequence ID" value="QXE21537.1"/>
    <property type="molecule type" value="Genomic_DNA"/>
</dbReference>
<evidence type="ECO:0000313" key="2">
    <source>
        <dbReference type="Proteomes" id="UP000683511"/>
    </source>
</evidence>
<sequence length="73" mass="7838">MVRVTDGMSLAEAMQRSFAEANQNQRDLGAIALDATGAISWGKTSQVLLAAYHNGTTMGDTLEWNDGELIGYC</sequence>
<name>A0A975Y2Z3_9NOST</name>
<dbReference type="GO" id="GO:0016787">
    <property type="term" value="F:hydrolase activity"/>
    <property type="evidence" value="ECO:0007669"/>
    <property type="project" value="InterPro"/>
</dbReference>
<organism evidence="1 2">
    <name type="scientific">Richelia sinica FACHB-800</name>
    <dbReference type="NCBI Taxonomy" id="1357546"/>
    <lineage>
        <taxon>Bacteria</taxon>
        <taxon>Bacillati</taxon>
        <taxon>Cyanobacteriota</taxon>
        <taxon>Cyanophyceae</taxon>
        <taxon>Nostocales</taxon>
        <taxon>Nostocaceae</taxon>
        <taxon>Richelia</taxon>
    </lineage>
</organism>
<keyword evidence="2" id="KW-1185">Reference proteome</keyword>
<protein>
    <submittedName>
        <fullName evidence="1">Peptidase T2, asparaginase 2</fullName>
    </submittedName>
</protein>
<dbReference type="Pfam" id="PF01112">
    <property type="entry name" value="Asparaginase_2"/>
    <property type="match status" value="1"/>
</dbReference>
<proteinExistence type="predicted"/>
<reference evidence="1" key="1">
    <citation type="submission" date="2017-04" db="EMBL/GenBank/DDBJ databases">
        <title>Genome deletions in a multicellular cyanobacterial endosymbiont for morphological adaptation in marine diatoms.</title>
        <authorList>
            <person name="Wang Y."/>
            <person name="Gao H."/>
            <person name="Li R."/>
            <person name="Xu X."/>
        </authorList>
    </citation>
    <scope>NUCLEOTIDE SEQUENCE</scope>
    <source>
        <strain evidence="1">FACHB 800</strain>
    </source>
</reference>